<dbReference type="VEuPathDB" id="GiardiaDB:SS50377_27402"/>
<keyword evidence="2" id="KW-1133">Transmembrane helix</keyword>
<proteinExistence type="predicted"/>
<feature type="binding site" evidence="1">
    <location>
        <position position="61"/>
    </location>
    <ligand>
        <name>substrate</name>
    </ligand>
</feature>
<dbReference type="InterPro" id="IPR013078">
    <property type="entry name" value="His_Pase_superF_clade-1"/>
</dbReference>
<reference evidence="4" key="2">
    <citation type="submission" date="2020-12" db="EMBL/GenBank/DDBJ databases">
        <title>New Spironucleus salmonicida genome in near-complete chromosomes.</title>
        <authorList>
            <person name="Xu F."/>
            <person name="Kurt Z."/>
            <person name="Jimenez-Gonzalez A."/>
            <person name="Astvaldsson A."/>
            <person name="Andersson J.O."/>
            <person name="Svard S.G."/>
        </authorList>
    </citation>
    <scope>NUCLEOTIDE SEQUENCE</scope>
    <source>
        <strain evidence="4">ATCC 50377</strain>
    </source>
</reference>
<sequence length="241" mass="27546">MSKTIYLVRHGETDFNTDPVPRVRGRVDVPLNAQGEAHARQAAECLRDVALGRIYCSAVNRALQTAELVHEAQKGPCELVVDELVIDISWGDWEGKTYLEAFGDEQASTFFNAPEKLVIPNGESFYQVMDRLRRFLVRFYQSDEQVCCIVSHGAVFNLLGCLITEAPVRKFWSFYMGGCGVSKIIMTGIDNFTIGFWNSMTHINYSLIIIQMLINIFLIHYLNYALWPQFDWSCRCIKLIQ</sequence>
<accession>V6LFN6</accession>
<dbReference type="GO" id="GO:0016791">
    <property type="term" value="F:phosphatase activity"/>
    <property type="evidence" value="ECO:0007669"/>
    <property type="project" value="TreeGrafter"/>
</dbReference>
<dbReference type="InterPro" id="IPR050275">
    <property type="entry name" value="PGM_Phosphatase"/>
</dbReference>
<dbReference type="CDD" id="cd07067">
    <property type="entry name" value="HP_PGM_like"/>
    <property type="match status" value="1"/>
</dbReference>
<dbReference type="InterPro" id="IPR001345">
    <property type="entry name" value="PG/BPGM_mutase_AS"/>
</dbReference>
<evidence type="ECO:0000313" key="5">
    <source>
        <dbReference type="Proteomes" id="UP000018208"/>
    </source>
</evidence>
<name>V6LFN6_9EUKA</name>
<evidence type="ECO:0000313" key="4">
    <source>
        <dbReference type="EMBL" id="KAH0571102.1"/>
    </source>
</evidence>
<dbReference type="SMART" id="SM00855">
    <property type="entry name" value="PGAM"/>
    <property type="match status" value="1"/>
</dbReference>
<dbReference type="EMBL" id="AUWU02000007">
    <property type="protein sequence ID" value="KAH0571102.1"/>
    <property type="molecule type" value="Genomic_DNA"/>
</dbReference>
<gene>
    <name evidence="3" type="ORF">SS50377_16976</name>
    <name evidence="4" type="ORF">SS50377_27402</name>
</gene>
<evidence type="ECO:0000313" key="3">
    <source>
        <dbReference type="EMBL" id="EST43307.1"/>
    </source>
</evidence>
<keyword evidence="5" id="KW-1185">Reference proteome</keyword>
<keyword evidence="2" id="KW-0812">Transmembrane</keyword>
<reference evidence="3 4" key="1">
    <citation type="journal article" date="2014" name="PLoS Genet.">
        <title>The Genome of Spironucleus salmonicida Highlights a Fish Pathogen Adapted to Fluctuating Environments.</title>
        <authorList>
            <person name="Xu F."/>
            <person name="Jerlstrom-Hultqvist J."/>
            <person name="Einarsson E."/>
            <person name="Astvaldsson A."/>
            <person name="Svard S.G."/>
            <person name="Andersson J.O."/>
        </authorList>
    </citation>
    <scope>NUCLEOTIDE SEQUENCE</scope>
    <source>
        <strain evidence="4">ATCC 50377</strain>
    </source>
</reference>
<dbReference type="Gene3D" id="3.40.50.1240">
    <property type="entry name" value="Phosphoglycerate mutase-like"/>
    <property type="match status" value="1"/>
</dbReference>
<evidence type="ECO:0000256" key="1">
    <source>
        <dbReference type="PIRSR" id="PIRSR613078-2"/>
    </source>
</evidence>
<dbReference type="GO" id="GO:0005829">
    <property type="term" value="C:cytosol"/>
    <property type="evidence" value="ECO:0007669"/>
    <property type="project" value="TreeGrafter"/>
</dbReference>
<dbReference type="InterPro" id="IPR029033">
    <property type="entry name" value="His_PPase_superfam"/>
</dbReference>
<dbReference type="PROSITE" id="PS00175">
    <property type="entry name" value="PG_MUTASE"/>
    <property type="match status" value="1"/>
</dbReference>
<dbReference type="Proteomes" id="UP000018208">
    <property type="component" value="Unassembled WGS sequence"/>
</dbReference>
<keyword evidence="2" id="KW-0472">Membrane</keyword>
<dbReference type="EMBL" id="KI546139">
    <property type="protein sequence ID" value="EST43307.1"/>
    <property type="molecule type" value="Genomic_DNA"/>
</dbReference>
<evidence type="ECO:0000256" key="2">
    <source>
        <dbReference type="SAM" id="Phobius"/>
    </source>
</evidence>
<organism evidence="3">
    <name type="scientific">Spironucleus salmonicida</name>
    <dbReference type="NCBI Taxonomy" id="348837"/>
    <lineage>
        <taxon>Eukaryota</taxon>
        <taxon>Metamonada</taxon>
        <taxon>Diplomonadida</taxon>
        <taxon>Hexamitidae</taxon>
        <taxon>Hexamitinae</taxon>
        <taxon>Spironucleus</taxon>
    </lineage>
</organism>
<dbReference type="OrthoDB" id="354304at2759"/>
<feature type="binding site" evidence="1">
    <location>
        <begin position="9"/>
        <end position="16"/>
    </location>
    <ligand>
        <name>substrate</name>
    </ligand>
</feature>
<dbReference type="PANTHER" id="PTHR48100:SF44">
    <property type="entry name" value="PHOSPHATASE C1620.13-RELATED"/>
    <property type="match status" value="1"/>
</dbReference>
<dbReference type="Pfam" id="PF00300">
    <property type="entry name" value="His_Phos_1"/>
    <property type="match status" value="1"/>
</dbReference>
<dbReference type="AlphaFoldDB" id="V6LFN6"/>
<protein>
    <submittedName>
        <fullName evidence="4">6-phosphofructo-2-kinase / Fructose-2,6-bisphosphate 2-phosphatase</fullName>
    </submittedName>
    <submittedName>
        <fullName evidence="3">Phosphoglycerate mutase</fullName>
    </submittedName>
</protein>
<dbReference type="PANTHER" id="PTHR48100">
    <property type="entry name" value="BROAD-SPECIFICITY PHOSPHATASE YOR283W-RELATED"/>
    <property type="match status" value="1"/>
</dbReference>
<feature type="transmembrane region" description="Helical" evidence="2">
    <location>
        <begin position="203"/>
        <end position="222"/>
    </location>
</feature>
<dbReference type="SUPFAM" id="SSF53254">
    <property type="entry name" value="Phosphoglycerate mutase-like"/>
    <property type="match status" value="1"/>
</dbReference>